<keyword evidence="2" id="KW-1185">Reference proteome</keyword>
<organism evidence="1 2">
    <name type="scientific">Nocardia macrotermitis</name>
    <dbReference type="NCBI Taxonomy" id="2585198"/>
    <lineage>
        <taxon>Bacteria</taxon>
        <taxon>Bacillati</taxon>
        <taxon>Actinomycetota</taxon>
        <taxon>Actinomycetes</taxon>
        <taxon>Mycobacteriales</taxon>
        <taxon>Nocardiaceae</taxon>
        <taxon>Nocardia</taxon>
    </lineage>
</organism>
<comment type="caution">
    <text evidence="1">The sequence shown here is derived from an EMBL/GenBank/DDBJ whole genome shotgun (WGS) entry which is preliminary data.</text>
</comment>
<dbReference type="AlphaFoldDB" id="A0A7K0CWH1"/>
<proteinExistence type="predicted"/>
<sequence length="180" mass="18972">MCYQSSGSPAVSRATTATIDHADVATTPVSAGAQDGADGGPFDSLPGPDIACSIRRDDLSVIEAHRIMQRHRACAGTECAARAAALEVLVDSGRYVLSTSRRHVHIEFGSVGIGLDYQCPHAVAEEFAERMRTHPDASVTIDHDLHPDLPPLPCAGLWPGTGVDMDQTRSDLPAAAVDFG</sequence>
<gene>
    <name evidence="1" type="ORF">NRB20_00670</name>
</gene>
<dbReference type="Proteomes" id="UP000438448">
    <property type="component" value="Unassembled WGS sequence"/>
</dbReference>
<evidence type="ECO:0000313" key="2">
    <source>
        <dbReference type="Proteomes" id="UP000438448"/>
    </source>
</evidence>
<evidence type="ECO:0000313" key="1">
    <source>
        <dbReference type="EMBL" id="MQY17004.1"/>
    </source>
</evidence>
<dbReference type="OrthoDB" id="4550694at2"/>
<protein>
    <submittedName>
        <fullName evidence="1">Uncharacterized protein</fullName>
    </submittedName>
</protein>
<dbReference type="RefSeq" id="WP_153407177.1">
    <property type="nucleotide sequence ID" value="NZ_WEGK01000001.1"/>
</dbReference>
<name>A0A7K0CWH1_9NOCA</name>
<dbReference type="EMBL" id="WEGK01000001">
    <property type="protein sequence ID" value="MQY17004.1"/>
    <property type="molecule type" value="Genomic_DNA"/>
</dbReference>
<reference evidence="1 2" key="1">
    <citation type="submission" date="2019-10" db="EMBL/GenBank/DDBJ databases">
        <title>Nocardia macrotermitis sp. nov. and Nocardia aurantia sp. nov., isolated from the gut of fungus growing-termite Macrotermes natalensis.</title>
        <authorList>
            <person name="Benndorf R."/>
            <person name="Schwitalla J."/>
            <person name="Martin K."/>
            <person name="De Beer W."/>
            <person name="Kaster A.-K."/>
            <person name="Vollmers J."/>
            <person name="Poulsen M."/>
            <person name="Beemelmanns C."/>
        </authorList>
    </citation>
    <scope>NUCLEOTIDE SEQUENCE [LARGE SCALE GENOMIC DNA]</scope>
    <source>
        <strain evidence="1 2">RB20</strain>
    </source>
</reference>
<accession>A0A7K0CWH1</accession>